<accession>Q77C69</accession>
<reference evidence="2 4" key="3">
    <citation type="journal article" date="1999" name="Proc. Natl. Acad. Sci. U.S.A.">
        <title>Evolutionary relationships among diverse bacteriophages and prophages: all the world's a phage.</title>
        <authorList>
            <person name="Hendrix R.W."/>
            <person name="Smith M.C.M."/>
            <person name="Burns N."/>
            <person name="Ford M.E."/>
            <person name="Hatfull G.F."/>
        </authorList>
    </citation>
    <scope>NUCLEOTIDE SEQUENCE [LARGE SCALE GENOMIC DNA]</scope>
    <source>
        <strain evidence="4">Norwich</strain>
        <strain evidence="2">Norwich stock</strain>
    </source>
</reference>
<evidence type="ECO:0000313" key="2">
    <source>
        <dbReference type="EMBL" id="CAA07131.1"/>
    </source>
</evidence>
<organism evidence="2 4">
    <name type="scientific">Streptomyces phage phiC31</name>
    <name type="common">Bacteriophage phi-C31</name>
    <dbReference type="NCBI Taxonomy" id="10719"/>
    <lineage>
        <taxon>Viruses</taxon>
        <taxon>Duplodnaviria</taxon>
        <taxon>Heunggongvirae</taxon>
        <taxon>Uroviricota</taxon>
        <taxon>Caudoviricetes</taxon>
        <taxon>Colingsworthviridae</taxon>
        <taxon>Lomovskayavirus</taxon>
    </lineage>
</organism>
<evidence type="ECO:0000313" key="3">
    <source>
        <dbReference type="EMBL" id="CAA53917.1"/>
    </source>
</evidence>
<keyword evidence="1" id="KW-0472">Membrane</keyword>
<sequence>MSSEVFNAFVGGVMVGICVGVLALAITAMVCAHRERVRNGA</sequence>
<keyword evidence="1" id="KW-0812">Transmembrane</keyword>
<organismHost>
    <name type="scientific">Streptomyces coelicolor</name>
    <dbReference type="NCBI Taxonomy" id="1902"/>
</organismHost>
<keyword evidence="4" id="KW-1185">Reference proteome</keyword>
<reference evidence="2 4" key="2">
    <citation type="journal article" date="1999" name="Nucleic Acids Res.">
        <title>The complete genome sequence of the Streptomyces temperate phage straight phiC31: evolutionary relationships to other viruses.</title>
        <authorList>
            <person name="Smith M.C.M."/>
            <person name="Burns N."/>
            <person name="Wilson R.N."/>
            <person name="Gregory M.A."/>
        </authorList>
    </citation>
    <scope>NUCLEOTIDE SEQUENCE</scope>
    <source>
        <strain evidence="4">Norwich</strain>
        <strain evidence="2">Norwich stock</strain>
    </source>
</reference>
<reference evidence="2" key="4">
    <citation type="submission" date="2012-06" db="EMBL/GenBank/DDBJ databases">
        <authorList>
            <person name="Smith M.C.M."/>
        </authorList>
    </citation>
    <scope>NUCLEOTIDE SEQUENCE</scope>
    <source>
        <strain evidence="2">Norwich stock</strain>
    </source>
</reference>
<dbReference type="EMBL" id="AJ006589">
    <property type="protein sequence ID" value="CAA07131.1"/>
    <property type="molecule type" value="Genomic_DNA"/>
</dbReference>
<name>Q38027_BPPHC</name>
<protein>
    <submittedName>
        <fullName evidence="2">Gp6</fullName>
    </submittedName>
    <submittedName>
        <fullName evidence="3">ORF 6</fullName>
    </submittedName>
</protein>
<accession>Q38027</accession>
<dbReference type="EMBL" id="X76288">
    <property type="protein sequence ID" value="CAA53917.1"/>
    <property type="molecule type" value="Genomic_DNA"/>
</dbReference>
<dbReference type="KEGG" id="vg:2715906"/>
<dbReference type="RefSeq" id="NP_047952.1">
    <property type="nucleotide sequence ID" value="NC_001978.3"/>
</dbReference>
<dbReference type="PIR" id="S38918">
    <property type="entry name" value="S38918"/>
</dbReference>
<dbReference type="Proteomes" id="UP000002124">
    <property type="component" value="Segment"/>
</dbReference>
<keyword evidence="1" id="KW-1133">Transmembrane helix</keyword>
<feature type="transmembrane region" description="Helical" evidence="1">
    <location>
        <begin position="6"/>
        <end position="32"/>
    </location>
</feature>
<dbReference type="Proteomes" id="UP000335223">
    <property type="component" value="Segment"/>
</dbReference>
<gene>
    <name evidence="2" type="primary">6</name>
</gene>
<evidence type="ECO:0000256" key="1">
    <source>
        <dbReference type="SAM" id="Phobius"/>
    </source>
</evidence>
<proteinExistence type="predicted"/>
<dbReference type="GeneID" id="2715906"/>
<reference evidence="3" key="1">
    <citation type="journal article" date="1994" name="Gene">
        <title>Sequence of the essential early region of phi C31, a temperate phage of Streptomyces spp. with unusual features in its lytic development.</title>
        <authorList>
            <person name="Hartley N.M."/>
            <person name="Murphy G.O."/>
            <person name="Bruton C.J."/>
            <person name="Chater K.F."/>
        </authorList>
    </citation>
    <scope>NUCLEOTIDE SEQUENCE [LARGE SCALE GENOMIC DNA]</scope>
</reference>
<evidence type="ECO:0000313" key="4">
    <source>
        <dbReference type="Proteomes" id="UP000002124"/>
    </source>
</evidence>